<keyword evidence="5" id="KW-0131">Cell cycle</keyword>
<keyword evidence="4" id="KW-0833">Ubl conjugation pathway</keyword>
<reference evidence="8 9" key="1">
    <citation type="submission" date="2024-03" db="EMBL/GenBank/DDBJ databases">
        <authorList>
            <person name="Brejova B."/>
        </authorList>
    </citation>
    <scope>NUCLEOTIDE SEQUENCE [LARGE SCALE GENOMIC DNA]</scope>
    <source>
        <strain evidence="8 9">CBS 14171</strain>
    </source>
</reference>
<dbReference type="InterPro" id="IPR015943">
    <property type="entry name" value="WD40/YVTN_repeat-like_dom_sf"/>
</dbReference>
<evidence type="ECO:0000256" key="4">
    <source>
        <dbReference type="ARBA" id="ARBA00022786"/>
    </source>
</evidence>
<dbReference type="EMBL" id="OZ022411">
    <property type="protein sequence ID" value="CAK9441592.1"/>
    <property type="molecule type" value="Genomic_DNA"/>
</dbReference>
<evidence type="ECO:0000256" key="3">
    <source>
        <dbReference type="ARBA" id="ARBA00022776"/>
    </source>
</evidence>
<dbReference type="PANTHER" id="PTHR13260">
    <property type="entry name" value="ANAPHASE PROMOTING COMPLEX SUBUNIT 4 APC4"/>
    <property type="match status" value="1"/>
</dbReference>
<dbReference type="SUPFAM" id="SSF50978">
    <property type="entry name" value="WD40 repeat-like"/>
    <property type="match status" value="1"/>
</dbReference>
<feature type="domain" description="Anaphase-promoting complex subunit 4-like WD40" evidence="6">
    <location>
        <begin position="24"/>
        <end position="108"/>
    </location>
</feature>
<dbReference type="InterPro" id="IPR024977">
    <property type="entry name" value="Apc4-like_WD40_dom"/>
</dbReference>
<evidence type="ECO:0000256" key="2">
    <source>
        <dbReference type="ARBA" id="ARBA00022618"/>
    </source>
</evidence>
<dbReference type="Pfam" id="PF12896">
    <property type="entry name" value="ANAPC4"/>
    <property type="match status" value="1"/>
</dbReference>
<dbReference type="Proteomes" id="UP001497383">
    <property type="component" value="Chromosome 7"/>
</dbReference>
<name>A0ABP0ZVL8_9ASCO</name>
<dbReference type="InterPro" id="IPR036322">
    <property type="entry name" value="WD40_repeat_dom_sf"/>
</dbReference>
<keyword evidence="3" id="KW-0498">Mitosis</keyword>
<accession>A0ABP0ZVL8</accession>
<sequence length="568" mass="65083">MSNSTISLLHSGKLPFSNDRQSILTWCPSLNLLLKTMNRTSVWCYRIDGERLYSINNKTTILDIVFHEHFCCISGADHSVRIYDVNDGTLVKSIENGFQDVGLINWNSTPFEMDDVVLRNLPQIWDLEYTLEYLAISDTRGGISFNFNKVVSVRKETQHKMTRQLKSDLFSQVYLDQESNLVSVEFNVSSTRLYVDSIVILCHVFAIFERIKLEVGKLGEEEIKPFFTLLDRYLANFDEQTGGKAEKTLCEVLTTHLICNSTKDFWVNQLGERGYKRLMKLHETMRDSAVKRIYRYLISPMERVIALLNKLVGICKWSNVLGLDIEYLELVLEESTARFKNYYQVLFDLKAHLENFDEFLVWLKTLLDTLEEKEWSMNYSPTNILTYILKDMSKPKLLTHFDIDLDFISSRKSSGGGGGTSSSISLSDSHQQLCNMFSKVLSQVNHTHKTSIISIRPLQKLDLPSHTNLQSSEWEGQTVITYLNEASSLIISTPISILATIPNIITYEHRSNDLVALTQDQILIINSSSSISITLPTLQFKPRLIKLNSSYICLADEMKVNYAIFQIS</sequence>
<dbReference type="PANTHER" id="PTHR13260:SF0">
    <property type="entry name" value="ANAPHASE-PROMOTING COMPLEX SUBUNIT 4"/>
    <property type="match status" value="1"/>
</dbReference>
<dbReference type="GeneID" id="92210656"/>
<evidence type="ECO:0000313" key="8">
    <source>
        <dbReference type="EMBL" id="CAK9441592.1"/>
    </source>
</evidence>
<evidence type="ECO:0000256" key="1">
    <source>
        <dbReference type="ARBA" id="ARBA00016067"/>
    </source>
</evidence>
<evidence type="ECO:0000259" key="7">
    <source>
        <dbReference type="Pfam" id="PF12896"/>
    </source>
</evidence>
<dbReference type="InterPro" id="IPR024790">
    <property type="entry name" value="APC4_long_dom"/>
</dbReference>
<dbReference type="InterPro" id="IPR024789">
    <property type="entry name" value="APC4"/>
</dbReference>
<protein>
    <recommendedName>
        <fullName evidence="1">Anaphase-promoting complex subunit 4</fullName>
    </recommendedName>
</protein>
<feature type="domain" description="Anaphase-promoting complex subunit 4 long" evidence="7">
    <location>
        <begin position="185"/>
        <end position="372"/>
    </location>
</feature>
<dbReference type="Gene3D" id="2.130.10.10">
    <property type="entry name" value="YVTN repeat-like/Quinoprotein amine dehydrogenase"/>
    <property type="match status" value="1"/>
</dbReference>
<evidence type="ECO:0000259" key="6">
    <source>
        <dbReference type="Pfam" id="PF12894"/>
    </source>
</evidence>
<proteinExistence type="predicted"/>
<keyword evidence="2" id="KW-0132">Cell division</keyword>
<dbReference type="RefSeq" id="XP_066832398.1">
    <property type="nucleotide sequence ID" value="XM_066975795.1"/>
</dbReference>
<gene>
    <name evidence="8" type="ORF">LODBEIA_P54600</name>
</gene>
<dbReference type="Pfam" id="PF12894">
    <property type="entry name" value="ANAPC4_WD40"/>
    <property type="match status" value="1"/>
</dbReference>
<evidence type="ECO:0000313" key="9">
    <source>
        <dbReference type="Proteomes" id="UP001497383"/>
    </source>
</evidence>
<evidence type="ECO:0000256" key="5">
    <source>
        <dbReference type="ARBA" id="ARBA00023306"/>
    </source>
</evidence>
<keyword evidence="9" id="KW-1185">Reference proteome</keyword>
<organism evidence="8 9">
    <name type="scientific">Lodderomyces beijingensis</name>
    <dbReference type="NCBI Taxonomy" id="1775926"/>
    <lineage>
        <taxon>Eukaryota</taxon>
        <taxon>Fungi</taxon>
        <taxon>Dikarya</taxon>
        <taxon>Ascomycota</taxon>
        <taxon>Saccharomycotina</taxon>
        <taxon>Pichiomycetes</taxon>
        <taxon>Debaryomycetaceae</taxon>
        <taxon>Candida/Lodderomyces clade</taxon>
        <taxon>Lodderomyces</taxon>
    </lineage>
</organism>